<sequence length="350" mass="39241">MDTDASFCSSTQQDQQPLQNQQHYQQHSLPAWVTSVDETAEPFKLTQPEITPLGEPELAPQPFSEIDDEDLNQRVPCDYETQQAMVCEWYWELQREYGLVPVHECKTPAGGGHIDKGAIILTETYKQNSTTVANSIKWTKSMVSSTISTHAPKTLVDVRRFASRVANVRHHEVTDISPNPSLLETKLNVLAAAVAQLSIALQHQDTRPSTQQLIQQQFEQSFQRSYRNGDRLCDNAVCSLCGGAPIHAISPYASKETKCTNIVNHVMGPEMDSCVEELCKNSKFSILANESNDQGDNRFMAILVRVFDPQIQRVATKFLAMPVCNIGNVQNLFIDRDIPWGKCIGFRSDN</sequence>
<accession>A0ABY7EKQ5</accession>
<name>A0ABY7EKQ5_MYAAR</name>
<proteinExistence type="predicted"/>
<dbReference type="Proteomes" id="UP001164746">
    <property type="component" value="Chromosome 7"/>
</dbReference>
<dbReference type="EMBL" id="CP111018">
    <property type="protein sequence ID" value="WAR09594.1"/>
    <property type="molecule type" value="Genomic_DNA"/>
</dbReference>
<feature type="compositionally biased region" description="Low complexity" evidence="1">
    <location>
        <begin position="12"/>
        <end position="26"/>
    </location>
</feature>
<evidence type="ECO:0000256" key="1">
    <source>
        <dbReference type="SAM" id="MobiDB-lite"/>
    </source>
</evidence>
<organism evidence="2 3">
    <name type="scientific">Mya arenaria</name>
    <name type="common">Soft-shell clam</name>
    <dbReference type="NCBI Taxonomy" id="6604"/>
    <lineage>
        <taxon>Eukaryota</taxon>
        <taxon>Metazoa</taxon>
        <taxon>Spiralia</taxon>
        <taxon>Lophotrochozoa</taxon>
        <taxon>Mollusca</taxon>
        <taxon>Bivalvia</taxon>
        <taxon>Autobranchia</taxon>
        <taxon>Heteroconchia</taxon>
        <taxon>Euheterodonta</taxon>
        <taxon>Imparidentia</taxon>
        <taxon>Neoheterodontei</taxon>
        <taxon>Myida</taxon>
        <taxon>Myoidea</taxon>
        <taxon>Myidae</taxon>
        <taxon>Mya</taxon>
    </lineage>
</organism>
<protein>
    <submittedName>
        <fullName evidence="2">Uncharacterized protein</fullName>
    </submittedName>
</protein>
<evidence type="ECO:0000313" key="2">
    <source>
        <dbReference type="EMBL" id="WAR09594.1"/>
    </source>
</evidence>
<gene>
    <name evidence="2" type="ORF">MAR_034670</name>
</gene>
<feature type="region of interest" description="Disordered" evidence="1">
    <location>
        <begin position="1"/>
        <end position="30"/>
    </location>
</feature>
<reference evidence="2" key="1">
    <citation type="submission" date="2022-11" db="EMBL/GenBank/DDBJ databases">
        <title>Centuries of genome instability and evolution in soft-shell clam transmissible cancer (bioRxiv).</title>
        <authorList>
            <person name="Hart S.F.M."/>
            <person name="Yonemitsu M.A."/>
            <person name="Giersch R.M."/>
            <person name="Beal B.F."/>
            <person name="Arriagada G."/>
            <person name="Davis B.W."/>
            <person name="Ostrander E.A."/>
            <person name="Goff S.P."/>
            <person name="Metzger M.J."/>
        </authorList>
    </citation>
    <scope>NUCLEOTIDE SEQUENCE</scope>
    <source>
        <strain evidence="2">MELC-2E11</strain>
        <tissue evidence="2">Siphon/mantle</tissue>
    </source>
</reference>
<keyword evidence="3" id="KW-1185">Reference proteome</keyword>
<evidence type="ECO:0000313" key="3">
    <source>
        <dbReference type="Proteomes" id="UP001164746"/>
    </source>
</evidence>
<feature type="compositionally biased region" description="Polar residues" evidence="1">
    <location>
        <begin position="1"/>
        <end position="11"/>
    </location>
</feature>